<feature type="domain" description="VWFA" evidence="1">
    <location>
        <begin position="154"/>
        <end position="351"/>
    </location>
</feature>
<dbReference type="AlphaFoldDB" id="A0A8T2TS69"/>
<comment type="caution">
    <text evidence="2">The sequence shown here is derived from an EMBL/GenBank/DDBJ whole genome shotgun (WGS) entry which is preliminary data.</text>
</comment>
<gene>
    <name evidence="2" type="ORF">KP509_11G014500</name>
</gene>
<evidence type="ECO:0000313" key="3">
    <source>
        <dbReference type="Proteomes" id="UP000825935"/>
    </source>
</evidence>
<dbReference type="PROSITE" id="PS50234">
    <property type="entry name" value="VWFA"/>
    <property type="match status" value="1"/>
</dbReference>
<organism evidence="2 3">
    <name type="scientific">Ceratopteris richardii</name>
    <name type="common">Triangle waterfern</name>
    <dbReference type="NCBI Taxonomy" id="49495"/>
    <lineage>
        <taxon>Eukaryota</taxon>
        <taxon>Viridiplantae</taxon>
        <taxon>Streptophyta</taxon>
        <taxon>Embryophyta</taxon>
        <taxon>Tracheophyta</taxon>
        <taxon>Polypodiopsida</taxon>
        <taxon>Polypodiidae</taxon>
        <taxon>Polypodiales</taxon>
        <taxon>Pteridineae</taxon>
        <taxon>Pteridaceae</taxon>
        <taxon>Parkerioideae</taxon>
        <taxon>Ceratopteris</taxon>
    </lineage>
</organism>
<dbReference type="InterPro" id="IPR002035">
    <property type="entry name" value="VWF_A"/>
</dbReference>
<accession>A0A8T2TS69</accession>
<sequence length="370" mass="41577">MIEHIILYAVTRIILCILTLFKDLRMRKETRDHKHGPPYSTYQESRLEPTTVNMNDVNRDYYGAAQQSFVAASSYQWTPFMQGLSMSQSSKDMNIVANKLWSIIQAHKLQRFYDPPKYQAVLQKLSSINFPDIAVRWNISRDLAYNLASLALYDIVFFCDDSGSMLFEENGKRIDDLKFILSKVSDIATLFDDDGISVRFMNSNVTGDGIRNAGDVQKLISQVRFSGNTPLGTNFDRKVIQPLILGKARSNVAMAKPVLAILITDGEPVGESSDKIIQVIKEAKNSLESTPYGSGAFAIQIGQVGRDVKTQKFLESLDRDPTVGGMIDCTSYYEMEDEEFSRNGIALTPDLWLLKLCVGAIDPEYDAKDE</sequence>
<dbReference type="PANTHER" id="PTHR34706:SF2">
    <property type="entry name" value="RFEF"/>
    <property type="match status" value="1"/>
</dbReference>
<evidence type="ECO:0000313" key="2">
    <source>
        <dbReference type="EMBL" id="KAH7424586.1"/>
    </source>
</evidence>
<dbReference type="OrthoDB" id="1938624at2759"/>
<keyword evidence="3" id="KW-1185">Reference proteome</keyword>
<dbReference type="EMBL" id="CM035416">
    <property type="protein sequence ID" value="KAH7424586.1"/>
    <property type="molecule type" value="Genomic_DNA"/>
</dbReference>
<name>A0A8T2TS69_CERRI</name>
<reference evidence="2" key="1">
    <citation type="submission" date="2021-08" db="EMBL/GenBank/DDBJ databases">
        <title>WGS assembly of Ceratopteris richardii.</title>
        <authorList>
            <person name="Marchant D.B."/>
            <person name="Chen G."/>
            <person name="Jenkins J."/>
            <person name="Shu S."/>
            <person name="Leebens-Mack J."/>
            <person name="Grimwood J."/>
            <person name="Schmutz J."/>
            <person name="Soltis P."/>
            <person name="Soltis D."/>
            <person name="Chen Z.-H."/>
        </authorList>
    </citation>
    <scope>NUCLEOTIDE SEQUENCE</scope>
    <source>
        <strain evidence="2">Whitten #5841</strain>
        <tissue evidence="2">Leaf</tissue>
    </source>
</reference>
<dbReference type="Proteomes" id="UP000825935">
    <property type="component" value="Chromosome 11"/>
</dbReference>
<dbReference type="Gene3D" id="3.40.50.410">
    <property type="entry name" value="von Willebrand factor, type A domain"/>
    <property type="match status" value="1"/>
</dbReference>
<dbReference type="SUPFAM" id="SSF53300">
    <property type="entry name" value="vWA-like"/>
    <property type="match status" value="1"/>
</dbReference>
<dbReference type="PANTHER" id="PTHR34706">
    <property type="entry name" value="SLR1338 PROTEIN"/>
    <property type="match status" value="1"/>
</dbReference>
<protein>
    <recommendedName>
        <fullName evidence="1">VWFA domain-containing protein</fullName>
    </recommendedName>
</protein>
<dbReference type="InterPro" id="IPR036465">
    <property type="entry name" value="vWFA_dom_sf"/>
</dbReference>
<proteinExistence type="predicted"/>
<evidence type="ECO:0000259" key="1">
    <source>
        <dbReference type="PROSITE" id="PS50234"/>
    </source>
</evidence>